<name>H0EUF2_GLAL7</name>
<keyword evidence="3" id="KW-1185">Reference proteome</keyword>
<feature type="compositionally biased region" description="Polar residues" evidence="1">
    <location>
        <begin position="196"/>
        <end position="208"/>
    </location>
</feature>
<gene>
    <name evidence="2" type="ORF">M7I_6386</name>
</gene>
<accession>H0EUF2</accession>
<dbReference type="InParanoid" id="H0EUF2"/>
<reference evidence="2 3" key="1">
    <citation type="journal article" date="2012" name="Eukaryot. Cell">
        <title>Genome sequence of the fungus Glarea lozoyensis: the first genome sequence of a species from the Helotiaceae family.</title>
        <authorList>
            <person name="Youssar L."/>
            <person name="Gruening B.A."/>
            <person name="Erxleben A."/>
            <person name="Guenther S."/>
            <person name="Huettel W."/>
        </authorList>
    </citation>
    <scope>NUCLEOTIDE SEQUENCE [LARGE SCALE GENOMIC DNA]</scope>
    <source>
        <strain evidence="3">ATCC 74030 / MF5533</strain>
    </source>
</reference>
<protein>
    <submittedName>
        <fullName evidence="2">Uncharacterized protein</fullName>
    </submittedName>
</protein>
<dbReference type="HOGENOM" id="CLU_804222_0_0_1"/>
<dbReference type="Proteomes" id="UP000005446">
    <property type="component" value="Unassembled WGS sequence"/>
</dbReference>
<feature type="compositionally biased region" description="Acidic residues" evidence="1">
    <location>
        <begin position="221"/>
        <end position="338"/>
    </location>
</feature>
<evidence type="ECO:0000313" key="3">
    <source>
        <dbReference type="Proteomes" id="UP000005446"/>
    </source>
</evidence>
<proteinExistence type="predicted"/>
<feature type="region of interest" description="Disordered" evidence="1">
    <location>
        <begin position="172"/>
        <end position="351"/>
    </location>
</feature>
<dbReference type="EMBL" id="AGUE01000170">
    <property type="protein sequence ID" value="EHK97888.1"/>
    <property type="molecule type" value="Genomic_DNA"/>
</dbReference>
<evidence type="ECO:0000313" key="2">
    <source>
        <dbReference type="EMBL" id="EHK97888.1"/>
    </source>
</evidence>
<organism evidence="2 3">
    <name type="scientific">Glarea lozoyensis (strain ATCC 74030 / MF5533)</name>
    <dbReference type="NCBI Taxonomy" id="1104152"/>
    <lineage>
        <taxon>Eukaryota</taxon>
        <taxon>Fungi</taxon>
        <taxon>Dikarya</taxon>
        <taxon>Ascomycota</taxon>
        <taxon>Pezizomycotina</taxon>
        <taxon>Leotiomycetes</taxon>
        <taxon>Helotiales</taxon>
        <taxon>Helotiaceae</taxon>
        <taxon>Glarea</taxon>
    </lineage>
</organism>
<feature type="compositionally biased region" description="Basic and acidic residues" evidence="1">
    <location>
        <begin position="172"/>
        <end position="194"/>
    </location>
</feature>
<evidence type="ECO:0000256" key="1">
    <source>
        <dbReference type="SAM" id="MobiDB-lite"/>
    </source>
</evidence>
<sequence length="351" mass="37745">MPEAVNGLENDGGHQVKMAIGRTLDDVPAATSSDNILWTRDMTQCCAIATCDLEGDDGEVQRTLYHAQGSNPTNAYFSTLVGMIDPDHTTQVIIGNGSDDDRRQSFEMFAVANVKEKFTAAMNTANKSMDNVVFKIFFTLKADDESKGLLPGSFGIDESGFWGRIVLKDAKKDKAGKKGDKDEEKEDKDGKKNAEAGSSKSKIASTARSFMAAAPGVAAGGEDEEDEDKAGSEQDAEDEAGEEGKDDEGEDEEGKNDEEEAGDEDADEEEQGDDDEPADEDDENEKDEGDDEEADEEGNDEEEPDGDEEQEGGDEVEEGDEGAEAEEGEEGEDEEGKEEEVANSIKEVTAA</sequence>
<dbReference type="AlphaFoldDB" id="H0EUF2"/>
<comment type="caution">
    <text evidence="2">The sequence shown here is derived from an EMBL/GenBank/DDBJ whole genome shotgun (WGS) entry which is preliminary data.</text>
</comment>
<dbReference type="OrthoDB" id="10392250at2759"/>